<evidence type="ECO:0000256" key="2">
    <source>
        <dbReference type="ARBA" id="ARBA00008685"/>
    </source>
</evidence>
<name>A0A905QW80_RHOPR</name>
<comment type="similarity">
    <text evidence="2">Belongs to the glutamate-gated ion channel (TC 1.A.10.1) family.</text>
</comment>
<dbReference type="Proteomes" id="UP000015103">
    <property type="component" value="Unassembled WGS sequence"/>
</dbReference>
<evidence type="ECO:0000259" key="11">
    <source>
        <dbReference type="Pfam" id="PF00060"/>
    </source>
</evidence>
<keyword evidence="10" id="KW-0732">Signal</keyword>
<organism evidence="12 13">
    <name type="scientific">Rhodnius prolixus</name>
    <name type="common">Triatomid bug</name>
    <dbReference type="NCBI Taxonomy" id="13249"/>
    <lineage>
        <taxon>Eukaryota</taxon>
        <taxon>Metazoa</taxon>
        <taxon>Ecdysozoa</taxon>
        <taxon>Arthropoda</taxon>
        <taxon>Hexapoda</taxon>
        <taxon>Insecta</taxon>
        <taxon>Pterygota</taxon>
        <taxon>Neoptera</taxon>
        <taxon>Paraneoptera</taxon>
        <taxon>Hemiptera</taxon>
        <taxon>Heteroptera</taxon>
        <taxon>Panheteroptera</taxon>
        <taxon>Cimicomorpha</taxon>
        <taxon>Reduviidae</taxon>
        <taxon>Triatominae</taxon>
        <taxon>Rhodnius</taxon>
    </lineage>
</organism>
<feature type="domain" description="Ionotropic glutamate receptor C-terminal" evidence="11">
    <location>
        <begin position="336"/>
        <end position="610"/>
    </location>
</feature>
<evidence type="ECO:0000256" key="5">
    <source>
        <dbReference type="ARBA" id="ARBA00022989"/>
    </source>
</evidence>
<dbReference type="PANTHER" id="PTHR42643">
    <property type="entry name" value="IONOTROPIC RECEPTOR 20A-RELATED"/>
    <property type="match status" value="1"/>
</dbReference>
<dbReference type="Pfam" id="PF00060">
    <property type="entry name" value="Lig_chan"/>
    <property type="match status" value="1"/>
</dbReference>
<dbReference type="SUPFAM" id="SSF53850">
    <property type="entry name" value="Periplasmic binding protein-like II"/>
    <property type="match status" value="1"/>
</dbReference>
<evidence type="ECO:0000256" key="1">
    <source>
        <dbReference type="ARBA" id="ARBA00004651"/>
    </source>
</evidence>
<dbReference type="GO" id="GO:0005886">
    <property type="term" value="C:plasma membrane"/>
    <property type="evidence" value="ECO:0007669"/>
    <property type="project" value="UniProtKB-SubCell"/>
</dbReference>
<keyword evidence="8" id="KW-0325">Glycoprotein</keyword>
<keyword evidence="7" id="KW-0675">Receptor</keyword>
<feature type="signal peptide" evidence="10">
    <location>
        <begin position="1"/>
        <end position="18"/>
    </location>
</feature>
<dbReference type="AlphaFoldDB" id="A0A905QW80"/>
<evidence type="ECO:0000256" key="8">
    <source>
        <dbReference type="ARBA" id="ARBA00023180"/>
    </source>
</evidence>
<dbReference type="InterPro" id="IPR001320">
    <property type="entry name" value="Iontro_rcpt_C"/>
</dbReference>
<accession>A0A905QW80</accession>
<dbReference type="EnsemblMetazoa" id="RPRC017682-RA">
    <property type="protein sequence ID" value="RPRC017682-PA"/>
    <property type="gene ID" value="RPRC017682"/>
</dbReference>
<evidence type="ECO:0000256" key="3">
    <source>
        <dbReference type="ARBA" id="ARBA00022475"/>
    </source>
</evidence>
<evidence type="ECO:0000256" key="4">
    <source>
        <dbReference type="ARBA" id="ARBA00022692"/>
    </source>
</evidence>
<keyword evidence="6 9" id="KW-0472">Membrane</keyword>
<evidence type="ECO:0000256" key="6">
    <source>
        <dbReference type="ARBA" id="ARBA00023136"/>
    </source>
</evidence>
<dbReference type="RefSeq" id="XP_073981687.1">
    <property type="nucleotide sequence ID" value="XM_074125586.1"/>
</dbReference>
<keyword evidence="4 9" id="KW-0812">Transmembrane</keyword>
<evidence type="ECO:0000256" key="10">
    <source>
        <dbReference type="SAM" id="SignalP"/>
    </source>
</evidence>
<feature type="transmembrane region" description="Helical" evidence="9">
    <location>
        <begin position="338"/>
        <end position="356"/>
    </location>
</feature>
<dbReference type="GeneID" id="141452962"/>
<sequence>MYITQVIIIICLLRSIEGRADQIQIYNTIKKLEHLSIDIIMNYMYDYKCVVWVREFEERESIWPVTLNSADVTPPIITISPSVNLSILMTDIFKFKCSGYVIQISDPGYFINHWEEERRLSLDRHKPRFLILPWNQSSPVADQFFNLPQTEFNSDFLLVEVMKGSEKKEEEDIFFKMFTNNFYEPFEIKNRISSIELGIWPSNEDVVWFPDKIANLHGKTIRVATLEYPLYTILEPLEGMEFKLLKEFCKFYNCSLGTVVDDYMWGEIWENKSGNGILGNVYMDKADFGTGAVYSWYNDYKFLDFSYPYLQSKVTVLVPKPKQLPEWRIPFNAFSPSMWAVQMMSIAFTAILIYFLNKNTKILTSGFWEERLGEFSTWSGVIMRSVGMALLQPPAGRLSSGSPLQRFFTLSEVLFLLFTTIYCGALSSILTVPEYYPPIDHPKDLYEAGIPWAADHEAWTYSLKGTSVSYLKGLVKTFEAHDTETLIELAKKGGYGFAIEIMAGGHVTHTAHLSGEMILGLHVMKHELYRTPSVTVLRKGSPYTQQLTDFIHRCLDGGLLLLWEDISLKFLSSRLQTALELSESSNHELNQPIKLKLNHVQGAFIILAIGSTISVFIFLGEKYIHLFCNKHQRFENTFKH</sequence>
<feature type="chain" id="PRO_5036836543" evidence="10">
    <location>
        <begin position="19"/>
        <end position="640"/>
    </location>
</feature>
<evidence type="ECO:0000313" key="12">
    <source>
        <dbReference type="EnsemblMetazoa" id="RPRC017682-PA"/>
    </source>
</evidence>
<dbReference type="PANTHER" id="PTHR42643:SF40">
    <property type="entry name" value="IONOTROPIC RECEPTOR 41A-RELATED"/>
    <property type="match status" value="1"/>
</dbReference>
<keyword evidence="5 9" id="KW-1133">Transmembrane helix</keyword>
<keyword evidence="3" id="KW-1003">Cell membrane</keyword>
<dbReference type="GO" id="GO:0050906">
    <property type="term" value="P:detection of stimulus involved in sensory perception"/>
    <property type="evidence" value="ECO:0007669"/>
    <property type="project" value="UniProtKB-ARBA"/>
</dbReference>
<evidence type="ECO:0000313" key="13">
    <source>
        <dbReference type="Proteomes" id="UP000015103"/>
    </source>
</evidence>
<evidence type="ECO:0000256" key="9">
    <source>
        <dbReference type="SAM" id="Phobius"/>
    </source>
</evidence>
<dbReference type="EMBL" id="ACPB03000360">
    <property type="status" value="NOT_ANNOTATED_CDS"/>
    <property type="molecule type" value="Genomic_DNA"/>
</dbReference>
<reference evidence="12" key="1">
    <citation type="submission" date="2022-10" db="UniProtKB">
        <authorList>
            <consortium name="EnsemblMetazoa"/>
        </authorList>
    </citation>
    <scope>IDENTIFICATION</scope>
</reference>
<dbReference type="Gene3D" id="3.40.190.10">
    <property type="entry name" value="Periplasmic binding protein-like II"/>
    <property type="match status" value="1"/>
</dbReference>
<comment type="subcellular location">
    <subcellularLocation>
        <location evidence="1">Cell membrane</location>
        <topology evidence="1">Multi-pass membrane protein</topology>
    </subcellularLocation>
</comment>
<proteinExistence type="inferred from homology"/>
<dbReference type="InterPro" id="IPR052192">
    <property type="entry name" value="Insect_Ionotropic_Sensory_Rcpt"/>
</dbReference>
<evidence type="ECO:0000256" key="7">
    <source>
        <dbReference type="ARBA" id="ARBA00023170"/>
    </source>
</evidence>
<keyword evidence="13" id="KW-1185">Reference proteome</keyword>
<dbReference type="GO" id="GO:0015276">
    <property type="term" value="F:ligand-gated monoatomic ion channel activity"/>
    <property type="evidence" value="ECO:0007669"/>
    <property type="project" value="InterPro"/>
</dbReference>
<dbReference type="Gene3D" id="1.10.287.70">
    <property type="match status" value="1"/>
</dbReference>
<feature type="transmembrane region" description="Helical" evidence="9">
    <location>
        <begin position="407"/>
        <end position="430"/>
    </location>
</feature>
<protein>
    <submittedName>
        <fullName evidence="12">Ionotropic glutamate receptor C-terminal domain-containing protein</fullName>
    </submittedName>
</protein>
<feature type="transmembrane region" description="Helical" evidence="9">
    <location>
        <begin position="600"/>
        <end position="620"/>
    </location>
</feature>